<dbReference type="InterPro" id="IPR011029">
    <property type="entry name" value="DEATH-like_dom_sf"/>
</dbReference>
<dbReference type="PROSITE" id="PS50824">
    <property type="entry name" value="DAPIN"/>
    <property type="match status" value="1"/>
</dbReference>
<evidence type="ECO:0000259" key="1">
    <source>
        <dbReference type="PROSITE" id="PS50824"/>
    </source>
</evidence>
<dbReference type="SUPFAM" id="SSF47986">
    <property type="entry name" value="DEATH domain"/>
    <property type="match status" value="1"/>
</dbReference>
<dbReference type="Pfam" id="PF02758">
    <property type="entry name" value="PYRIN"/>
    <property type="match status" value="1"/>
</dbReference>
<protein>
    <recommendedName>
        <fullName evidence="1">Pyrin domain-containing protein</fullName>
    </recommendedName>
</protein>
<organism evidence="2 3">
    <name type="scientific">Acanthochromis polyacanthus</name>
    <name type="common">spiny chromis</name>
    <dbReference type="NCBI Taxonomy" id="80966"/>
    <lineage>
        <taxon>Eukaryota</taxon>
        <taxon>Metazoa</taxon>
        <taxon>Chordata</taxon>
        <taxon>Craniata</taxon>
        <taxon>Vertebrata</taxon>
        <taxon>Euteleostomi</taxon>
        <taxon>Actinopterygii</taxon>
        <taxon>Neopterygii</taxon>
        <taxon>Teleostei</taxon>
        <taxon>Neoteleostei</taxon>
        <taxon>Acanthomorphata</taxon>
        <taxon>Ovalentaria</taxon>
        <taxon>Pomacentridae</taxon>
        <taxon>Acanthochromis</taxon>
    </lineage>
</organism>
<dbReference type="SMART" id="SM01289">
    <property type="entry name" value="PYRIN"/>
    <property type="match status" value="1"/>
</dbReference>
<reference evidence="2" key="1">
    <citation type="submission" date="2025-08" db="UniProtKB">
        <authorList>
            <consortium name="Ensembl"/>
        </authorList>
    </citation>
    <scope>IDENTIFICATION</scope>
</reference>
<dbReference type="Ensembl" id="ENSAPOT00000013326.1">
    <property type="protein sequence ID" value="ENSAPOP00000002511.1"/>
    <property type="gene ID" value="ENSAPOG00000003912.1"/>
</dbReference>
<dbReference type="InParanoid" id="A0A3Q1EE08"/>
<evidence type="ECO:0000313" key="2">
    <source>
        <dbReference type="Ensembl" id="ENSAPOP00000002511.1"/>
    </source>
</evidence>
<feature type="domain" description="Pyrin" evidence="1">
    <location>
        <begin position="11"/>
        <end position="74"/>
    </location>
</feature>
<dbReference type="Gene3D" id="1.10.533.10">
    <property type="entry name" value="Death Domain, Fas"/>
    <property type="match status" value="1"/>
</dbReference>
<proteinExistence type="predicted"/>
<dbReference type="InterPro" id="IPR004020">
    <property type="entry name" value="DAPIN"/>
</dbReference>
<evidence type="ECO:0000313" key="3">
    <source>
        <dbReference type="Proteomes" id="UP000257200"/>
    </source>
</evidence>
<dbReference type="STRING" id="80966.ENSAPOP00000002511"/>
<accession>A0A3Q1EE08</accession>
<reference evidence="2" key="2">
    <citation type="submission" date="2025-09" db="UniProtKB">
        <authorList>
            <consortium name="Ensembl"/>
        </authorList>
    </citation>
    <scope>IDENTIFICATION</scope>
</reference>
<name>A0A3Q1EE08_9TELE</name>
<dbReference type="GeneTree" id="ENSGT00940000178180"/>
<dbReference type="Proteomes" id="UP000257200">
    <property type="component" value="Unplaced"/>
</dbReference>
<sequence>MPAPSLTPGGLSSAQLPMILETLKSLSNRGFKKFRYFVQETTFQKSLQKIPHRQRHHAGRAEIVDLMMKAFGQQSVEVARDVFMIMNRTDLVQNLPETSSGQKGDFTVKSRNTLWM</sequence>
<dbReference type="AlphaFoldDB" id="A0A3Q1EE08"/>
<keyword evidence="3" id="KW-1185">Reference proteome</keyword>